<evidence type="ECO:0000256" key="1">
    <source>
        <dbReference type="SAM" id="MobiDB-lite"/>
    </source>
</evidence>
<dbReference type="EMBL" id="JBDODL010000981">
    <property type="protein sequence ID" value="MES1920961.1"/>
    <property type="molecule type" value="Genomic_DNA"/>
</dbReference>
<comment type="caution">
    <text evidence="2">The sequence shown here is derived from an EMBL/GenBank/DDBJ whole genome shotgun (WGS) entry which is preliminary data.</text>
</comment>
<feature type="region of interest" description="Disordered" evidence="1">
    <location>
        <begin position="62"/>
        <end position="83"/>
    </location>
</feature>
<gene>
    <name evidence="2" type="ORF">MHBO_002561</name>
</gene>
<proteinExistence type="predicted"/>
<accession>A0ABV2AMT3</accession>
<reference evidence="2 3" key="1">
    <citation type="journal article" date="2024" name="BMC Biol.">
        <title>Comparative genomics of Ascetosporea gives new insight into the evolutionary basis for animal parasitism in Rhizaria.</title>
        <authorList>
            <person name="Hiltunen Thoren M."/>
            <person name="Onut-Brannstrom I."/>
            <person name="Alfjorden A."/>
            <person name="Peckova H."/>
            <person name="Swords F."/>
            <person name="Hooper C."/>
            <person name="Holzer A.S."/>
            <person name="Bass D."/>
            <person name="Burki F."/>
        </authorList>
    </citation>
    <scope>NUCLEOTIDE SEQUENCE [LARGE SCALE GENOMIC DNA]</scope>
    <source>
        <strain evidence="2">20-A016</strain>
    </source>
</reference>
<keyword evidence="3" id="KW-1185">Reference proteome</keyword>
<protein>
    <submittedName>
        <fullName evidence="2">Uncharacterized protein</fullName>
    </submittedName>
</protein>
<organism evidence="2 3">
    <name type="scientific">Bonamia ostreae</name>
    <dbReference type="NCBI Taxonomy" id="126728"/>
    <lineage>
        <taxon>Eukaryota</taxon>
        <taxon>Sar</taxon>
        <taxon>Rhizaria</taxon>
        <taxon>Endomyxa</taxon>
        <taxon>Ascetosporea</taxon>
        <taxon>Haplosporida</taxon>
        <taxon>Bonamia</taxon>
    </lineage>
</organism>
<evidence type="ECO:0000313" key="3">
    <source>
        <dbReference type="Proteomes" id="UP001439008"/>
    </source>
</evidence>
<evidence type="ECO:0000313" key="2">
    <source>
        <dbReference type="EMBL" id="MES1920961.1"/>
    </source>
</evidence>
<sequence length="185" mass="21675">MNNGNNNKTKLLSKEIFTKKEKSPISKNKIETQSYQNIKLGTTNREFRSEYKNAKGSKEIFDENLKTDNSRKRETNDCLRSEMGNVRAQSNLIKSLNEINVSEKNIAKKNEKNIAKMDKKFNAEKTFKNLNSESKNEVLKKLEKEYKIEKDKKSPNKKSKKDNLPKKEFLKGKNRFRIFENGLNF</sequence>
<feature type="region of interest" description="Disordered" evidence="1">
    <location>
        <begin position="147"/>
        <end position="168"/>
    </location>
</feature>
<dbReference type="Proteomes" id="UP001439008">
    <property type="component" value="Unassembled WGS sequence"/>
</dbReference>
<name>A0ABV2AMT3_9EUKA</name>
<feature type="compositionally biased region" description="Basic and acidic residues" evidence="1">
    <location>
        <begin position="62"/>
        <end position="80"/>
    </location>
</feature>